<evidence type="ECO:0000313" key="3">
    <source>
        <dbReference type="Proteomes" id="UP000582090"/>
    </source>
</evidence>
<evidence type="ECO:0000259" key="1">
    <source>
        <dbReference type="PROSITE" id="PS51481"/>
    </source>
</evidence>
<dbReference type="GO" id="GO:0016987">
    <property type="term" value="F:sigma factor activity"/>
    <property type="evidence" value="ECO:0007669"/>
    <property type="project" value="InterPro"/>
</dbReference>
<dbReference type="InterPro" id="IPR013324">
    <property type="entry name" value="RNA_pol_sigma_r3/r4-like"/>
</dbReference>
<evidence type="ECO:0000313" key="2">
    <source>
        <dbReference type="EMBL" id="MBB3966115.1"/>
    </source>
</evidence>
<dbReference type="SUPFAM" id="SSF88659">
    <property type="entry name" value="Sigma3 and sigma4 domains of RNA polymerase sigma factors"/>
    <property type="match status" value="1"/>
</dbReference>
<dbReference type="GO" id="GO:0005829">
    <property type="term" value="C:cytosol"/>
    <property type="evidence" value="ECO:0007669"/>
    <property type="project" value="TreeGrafter"/>
</dbReference>
<dbReference type="InterPro" id="IPR037171">
    <property type="entry name" value="NagB/RpiA_transferase-like"/>
</dbReference>
<dbReference type="InterPro" id="IPR050861">
    <property type="entry name" value="Dihydroxyacetone_Kinase"/>
</dbReference>
<dbReference type="Gene3D" id="3.30.1180.20">
    <property type="entry name" value="Dihydroxyacetone kinase, domain 2"/>
    <property type="match status" value="1"/>
</dbReference>
<dbReference type="InterPro" id="IPR007324">
    <property type="entry name" value="Sugar-bd_dom_put"/>
</dbReference>
<organism evidence="2 3">
    <name type="scientific">Rhizobium metallidurans</name>
    <dbReference type="NCBI Taxonomy" id="1265931"/>
    <lineage>
        <taxon>Bacteria</taxon>
        <taxon>Pseudomonadati</taxon>
        <taxon>Pseudomonadota</taxon>
        <taxon>Alphaproteobacteria</taxon>
        <taxon>Hyphomicrobiales</taxon>
        <taxon>Rhizobiaceae</taxon>
        <taxon>Rhizobium/Agrobacterium group</taxon>
        <taxon>Rhizobium</taxon>
    </lineage>
</organism>
<reference evidence="2 3" key="1">
    <citation type="submission" date="2020-08" db="EMBL/GenBank/DDBJ databases">
        <title>Genomic Encyclopedia of Type Strains, Phase IV (KMG-IV): sequencing the most valuable type-strain genomes for metagenomic binning, comparative biology and taxonomic classification.</title>
        <authorList>
            <person name="Goeker M."/>
        </authorList>
    </citation>
    <scope>NUCLEOTIDE SEQUENCE [LARGE SCALE GENOMIC DNA]</scope>
    <source>
        <strain evidence="2 3">DSM 26575</strain>
    </source>
</reference>
<dbReference type="GO" id="GO:0003677">
    <property type="term" value="F:DNA binding"/>
    <property type="evidence" value="ECO:0007669"/>
    <property type="project" value="InterPro"/>
</dbReference>
<dbReference type="PROSITE" id="PS51481">
    <property type="entry name" value="DHAK"/>
    <property type="match status" value="1"/>
</dbReference>
<gene>
    <name evidence="2" type="ORF">GGQ67_003800</name>
</gene>
<dbReference type="GO" id="GO:0019563">
    <property type="term" value="P:glycerol catabolic process"/>
    <property type="evidence" value="ECO:0007669"/>
    <property type="project" value="TreeGrafter"/>
</dbReference>
<accession>A0A7W6GCJ3</accession>
<dbReference type="Gene3D" id="1.10.10.10">
    <property type="entry name" value="Winged helix-like DNA-binding domain superfamily/Winged helix DNA-binding domain"/>
    <property type="match status" value="1"/>
</dbReference>
<comment type="caution">
    <text evidence="2">The sequence shown here is derived from an EMBL/GenBank/DDBJ whole genome shotgun (WGS) entry which is preliminary data.</text>
</comment>
<dbReference type="Pfam" id="PF02733">
    <property type="entry name" value="Dak1"/>
    <property type="match status" value="1"/>
</dbReference>
<dbReference type="CDD" id="cd06171">
    <property type="entry name" value="Sigma70_r4"/>
    <property type="match status" value="1"/>
</dbReference>
<dbReference type="Pfam" id="PF04198">
    <property type="entry name" value="Sugar-bind"/>
    <property type="match status" value="1"/>
</dbReference>
<dbReference type="EC" id="2.7.1.-" evidence="2"/>
<dbReference type="InterPro" id="IPR013249">
    <property type="entry name" value="RNA_pol_sigma70_r4_t2"/>
</dbReference>
<dbReference type="EMBL" id="JACIDW010000014">
    <property type="protein sequence ID" value="MBB3966115.1"/>
    <property type="molecule type" value="Genomic_DNA"/>
</dbReference>
<dbReference type="GO" id="GO:0030246">
    <property type="term" value="F:carbohydrate binding"/>
    <property type="evidence" value="ECO:0007669"/>
    <property type="project" value="InterPro"/>
</dbReference>
<dbReference type="PANTHER" id="PTHR28629:SF4">
    <property type="entry name" value="TRIOKINASE_FMN CYCLASE"/>
    <property type="match status" value="1"/>
</dbReference>
<dbReference type="InterPro" id="IPR004006">
    <property type="entry name" value="DhaK_dom"/>
</dbReference>
<name>A0A7W6GCJ3_9HYPH</name>
<proteinExistence type="predicted"/>
<dbReference type="PANTHER" id="PTHR28629">
    <property type="entry name" value="TRIOKINASE/FMN CYCLASE"/>
    <property type="match status" value="1"/>
</dbReference>
<dbReference type="Gene3D" id="3.40.50.1360">
    <property type="match status" value="1"/>
</dbReference>
<dbReference type="InterPro" id="IPR036388">
    <property type="entry name" value="WH-like_DNA-bd_sf"/>
</dbReference>
<dbReference type="SUPFAM" id="SSF100950">
    <property type="entry name" value="NagB/RpiA/CoA transferase-like"/>
    <property type="match status" value="1"/>
</dbReference>
<keyword evidence="2" id="KW-0808">Transferase</keyword>
<feature type="domain" description="DhaK" evidence="1">
    <location>
        <begin position="373"/>
        <end position="696"/>
    </location>
</feature>
<sequence length="699" mass="74237">MATVKTQQARKAGAGKSDLAQAPDAMPLRYGDDPYVWACWLYYEDGLTQGEIADVMGISRATVNSYLADARDRGIVNIAIEPARLASLTVAQALKRHFGLADCLVVPSEDTARPLIDRIGAAGGQALHRLFKSGDTIAVSWGRTVLAISEHAEVAGLQDVTVVQATGGTRASFAYTPELCAAALANAVNGKLINISAPAIVSAPAVRDAFLHEPLIESQFEALARANKALFGISSLRPNSTIHTSGFFESVPLQDYLAKGAVGVVAGRFIDVHGRAVAGPLDDRTIGISLDMLKNIDLRIAAAGGFDKVPAILAALRGGYVNVLITDAATGRGILNADGVTDIDQRSSQRLRPESQAPLPSATRMRVKKFLNDPDKIVEEMLDGVVRAHRKYLSPIDKSNRALIARDGPRSGKVGLVIGGGSGHEPGFLGYVGKGLADAVAVGNIFSSPPPIPILHCAKAASGGEGVLFVYGNYAGDVMNFEMAAEMAETAGIPIRTVLTTDDITSSPIEDRDGRRGVAGNFFTFKIAGAACDRGLSLGLCEAVTRKANMRTFTVGVALEACSMPQTQRPNFEIGAKDIEFGMGIHGEPGVIREKMISADEIVDKVMDRIFAEMKAVEGSRVAVLVNSFGATPMMELYVLFRRVEQRLSAKGIAIEANWIGHYCTSLDMVGASISIMELDEELTGLLHHPCDTAVLKIT</sequence>
<dbReference type="GO" id="GO:0006352">
    <property type="term" value="P:DNA-templated transcription initiation"/>
    <property type="evidence" value="ECO:0007669"/>
    <property type="project" value="InterPro"/>
</dbReference>
<dbReference type="FunFam" id="3.40.50.10440:FF:000001">
    <property type="entry name" value="Dihydroxyacetone kinase, DhaK subunit"/>
    <property type="match status" value="1"/>
</dbReference>
<dbReference type="SUPFAM" id="SSF82549">
    <property type="entry name" value="DAK1/DegV-like"/>
    <property type="match status" value="1"/>
</dbReference>
<keyword evidence="2" id="KW-0418">Kinase</keyword>
<keyword evidence="3" id="KW-1185">Reference proteome</keyword>
<dbReference type="GO" id="GO:0004371">
    <property type="term" value="F:glycerone kinase activity"/>
    <property type="evidence" value="ECO:0007669"/>
    <property type="project" value="InterPro"/>
</dbReference>
<dbReference type="Proteomes" id="UP000582090">
    <property type="component" value="Unassembled WGS sequence"/>
</dbReference>
<dbReference type="Gene3D" id="3.40.50.10440">
    <property type="entry name" value="Dihydroxyacetone kinase, domain 1"/>
    <property type="match status" value="1"/>
</dbReference>
<dbReference type="AlphaFoldDB" id="A0A7W6GCJ3"/>
<dbReference type="Pfam" id="PF08281">
    <property type="entry name" value="Sigma70_r4_2"/>
    <property type="match status" value="1"/>
</dbReference>
<protein>
    <submittedName>
        <fullName evidence="2">Dihydroxyacetone kinase-like protein</fullName>
        <ecNumber evidence="2">2.7.1.-</ecNumber>
    </submittedName>
</protein>